<comment type="similarity">
    <text evidence="1">Belongs to the DNA mismatch repair MutL/HexB family.</text>
</comment>
<dbReference type="GO" id="GO:0032389">
    <property type="term" value="C:MutLalpha complex"/>
    <property type="evidence" value="ECO:0007669"/>
    <property type="project" value="TreeGrafter"/>
</dbReference>
<evidence type="ECO:0000256" key="1">
    <source>
        <dbReference type="ARBA" id="ARBA00006082"/>
    </source>
</evidence>
<evidence type="ECO:0000313" key="5">
    <source>
        <dbReference type="Proteomes" id="UP000011082"/>
    </source>
</evidence>
<dbReference type="SUPFAM" id="SSF118116">
    <property type="entry name" value="DNA mismatch repair protein MutL"/>
    <property type="match status" value="1"/>
</dbReference>
<dbReference type="SMART" id="SM00853">
    <property type="entry name" value="MutL_C"/>
    <property type="match status" value="1"/>
</dbReference>
<reference evidence="5" key="1">
    <citation type="submission" date="2011-05" db="EMBL/GenBank/DDBJ databases">
        <title>The genome sequence of Vittaforma corneae strain ATCC 50505.</title>
        <authorList>
            <consortium name="The Broad Institute Genome Sequencing Platform"/>
            <person name="Cuomo C."/>
            <person name="Didier E."/>
            <person name="Bowers L."/>
            <person name="Young S.K."/>
            <person name="Zeng Q."/>
            <person name="Gargeya S."/>
            <person name="Fitzgerald M."/>
            <person name="Haas B."/>
            <person name="Abouelleil A."/>
            <person name="Alvarado L."/>
            <person name="Arachchi H.M."/>
            <person name="Berlin A."/>
            <person name="Chapman S.B."/>
            <person name="Gearin G."/>
            <person name="Goldberg J."/>
            <person name="Griggs A."/>
            <person name="Gujja S."/>
            <person name="Hansen M."/>
            <person name="Heiman D."/>
            <person name="Howarth C."/>
            <person name="Larimer J."/>
            <person name="Lui A."/>
            <person name="MacDonald P.J.P."/>
            <person name="McCowen C."/>
            <person name="Montmayeur A."/>
            <person name="Murphy C."/>
            <person name="Neiman D."/>
            <person name="Pearson M."/>
            <person name="Priest M."/>
            <person name="Roberts A."/>
            <person name="Saif S."/>
            <person name="Shea T."/>
            <person name="Sisk P."/>
            <person name="Stolte C."/>
            <person name="Sykes S."/>
            <person name="Wortman J."/>
            <person name="Nusbaum C."/>
            <person name="Birren B."/>
        </authorList>
    </citation>
    <scope>NUCLEOTIDE SEQUENCE [LARGE SCALE GENOMIC DNA]</scope>
    <source>
        <strain evidence="5">ATCC 50505</strain>
    </source>
</reference>
<protein>
    <recommendedName>
        <fullName evidence="3">MutL C-terminal dimerisation domain-containing protein</fullName>
    </recommendedName>
</protein>
<dbReference type="VEuPathDB" id="MicrosporidiaDB:VICG_00441"/>
<dbReference type="InterPro" id="IPR037198">
    <property type="entry name" value="MutL_C_sf"/>
</dbReference>
<dbReference type="OMA" id="YICQYNQ"/>
<organism evidence="4 5">
    <name type="scientific">Vittaforma corneae (strain ATCC 50505)</name>
    <name type="common">Microsporidian parasite</name>
    <name type="synonym">Nosema corneum</name>
    <dbReference type="NCBI Taxonomy" id="993615"/>
    <lineage>
        <taxon>Eukaryota</taxon>
        <taxon>Fungi</taxon>
        <taxon>Fungi incertae sedis</taxon>
        <taxon>Microsporidia</taxon>
        <taxon>Nosematidae</taxon>
        <taxon>Vittaforma</taxon>
    </lineage>
</organism>
<dbReference type="Gene3D" id="3.30.230.10">
    <property type="match status" value="1"/>
</dbReference>
<dbReference type="InterPro" id="IPR042121">
    <property type="entry name" value="MutL_C_regsub"/>
</dbReference>
<dbReference type="GO" id="GO:0006298">
    <property type="term" value="P:mismatch repair"/>
    <property type="evidence" value="ECO:0007669"/>
    <property type="project" value="InterPro"/>
</dbReference>
<dbReference type="InterPro" id="IPR036890">
    <property type="entry name" value="HATPase_C_sf"/>
</dbReference>
<feature type="domain" description="MutL C-terminal dimerisation" evidence="3">
    <location>
        <begin position="524"/>
        <end position="660"/>
    </location>
</feature>
<name>L2GN66_VITCO</name>
<dbReference type="InterPro" id="IPR042120">
    <property type="entry name" value="MutL_C_dimsub"/>
</dbReference>
<dbReference type="SUPFAM" id="SSF55874">
    <property type="entry name" value="ATPase domain of HSP90 chaperone/DNA topoisomerase II/histidine kinase"/>
    <property type="match status" value="1"/>
</dbReference>
<dbReference type="InterPro" id="IPR038973">
    <property type="entry name" value="MutL/Mlh/Pms-like"/>
</dbReference>
<dbReference type="GO" id="GO:0005524">
    <property type="term" value="F:ATP binding"/>
    <property type="evidence" value="ECO:0007669"/>
    <property type="project" value="InterPro"/>
</dbReference>
<dbReference type="EMBL" id="JH370132">
    <property type="protein sequence ID" value="ELA42343.1"/>
    <property type="molecule type" value="Genomic_DNA"/>
</dbReference>
<dbReference type="InterPro" id="IPR014721">
    <property type="entry name" value="Ribsml_uS5_D2-typ_fold_subgr"/>
</dbReference>
<dbReference type="SUPFAM" id="SSF54211">
    <property type="entry name" value="Ribosomal protein S5 domain 2-like"/>
    <property type="match status" value="1"/>
</dbReference>
<dbReference type="GeneID" id="19881159"/>
<dbReference type="GO" id="GO:0016887">
    <property type="term" value="F:ATP hydrolysis activity"/>
    <property type="evidence" value="ECO:0007669"/>
    <property type="project" value="InterPro"/>
</dbReference>
<dbReference type="InterPro" id="IPR020568">
    <property type="entry name" value="Ribosomal_Su5_D2-typ_SF"/>
</dbReference>
<dbReference type="PANTHER" id="PTHR10073:SF52">
    <property type="entry name" value="MISMATCH REPAIR ENDONUCLEASE PMS2"/>
    <property type="match status" value="1"/>
</dbReference>
<dbReference type="HOGENOM" id="CLU_004131_0_2_1"/>
<dbReference type="InParanoid" id="L2GN66"/>
<dbReference type="Proteomes" id="UP000011082">
    <property type="component" value="Unassembled WGS sequence"/>
</dbReference>
<dbReference type="PANTHER" id="PTHR10073">
    <property type="entry name" value="DNA MISMATCH REPAIR PROTEIN MLH, PMS, MUTL"/>
    <property type="match status" value="1"/>
</dbReference>
<dbReference type="Pfam" id="PF08676">
    <property type="entry name" value="MutL_C"/>
    <property type="match status" value="1"/>
</dbReference>
<gene>
    <name evidence="4" type="ORF">VICG_00441</name>
</gene>
<sequence length="703" mass="80096">MIYRISDELSKLIKSQQYVHDSYIVAKELIENSLDAGSSRISVAITETSISVEDNGCGIEDLDLICKPGFTSKEDTSYRVLGISYSNSKFTHGFRGQALSAISEMCDVEITSRTSQKTLGLCKNYTTGRTEMKPREQGTTVKVENMFKRCPIRQQSNRKTIRKSLAKIINLIKAYLYVYPVYFKLVFNSCTLISECGDENTTDIAISKHGPVHFEIRDEKFKFLLFPFDKSSTQVIMIEKRVCKFERVSQLVSKIFEMYFAYPPTYILTLRDECDVNLSVDKTEVILRSSKYVENRIKSELDRYFALKLYIRETSHIDEHCSTNEDVVQNGDSLTKSTASDENKNFEVASQMHMKTNTEAESTTFEGNKNHPEDTLNGQSVFSINCLKPENTVEYISASEQDKCNNIDEELETLYRSHANTNADDAIGLNDDCGSSNVKRSRHEIGSQICCKTHYDHGNIAINTSLDDNNISMFDSVICSSIGEVPTRRIQDDTTCSVYNFIKEESLGHSRLVFDKSDFKEMHIIGQFNQGFILCILKKGNSTFLIAVDQHAADEIYNFERLKCTFKLKKQRLLTPIQLEFSPIQRLLIEEHKQTLEDNGFVISENLLLSFPVYQGVFFSVEDFYSILDSISKGILVPEKFKNIMASKACRSSIMIGTSLSMKEMRRILDNLSVLDLPWNCPHGRPTFKVLCEMKSIKSYPNS</sequence>
<dbReference type="RefSeq" id="XP_007603894.1">
    <property type="nucleotide sequence ID" value="XM_007603832.1"/>
</dbReference>
<keyword evidence="2" id="KW-0227">DNA damage</keyword>
<proteinExistence type="inferred from homology"/>
<evidence type="ECO:0000259" key="3">
    <source>
        <dbReference type="SMART" id="SM00853"/>
    </source>
</evidence>
<keyword evidence="5" id="KW-1185">Reference proteome</keyword>
<evidence type="ECO:0000313" key="4">
    <source>
        <dbReference type="EMBL" id="ELA42343.1"/>
    </source>
</evidence>
<accession>L2GN66</accession>
<dbReference type="STRING" id="993615.L2GN66"/>
<dbReference type="OrthoDB" id="10263226at2759"/>
<dbReference type="Gene3D" id="3.30.565.10">
    <property type="entry name" value="Histidine kinase-like ATPase, C-terminal domain"/>
    <property type="match status" value="1"/>
</dbReference>
<dbReference type="Pfam" id="PF13589">
    <property type="entry name" value="HATPase_c_3"/>
    <property type="match status" value="1"/>
</dbReference>
<evidence type="ECO:0000256" key="2">
    <source>
        <dbReference type="ARBA" id="ARBA00022763"/>
    </source>
</evidence>
<dbReference type="FunCoup" id="L2GN66">
    <property type="interactions" value="111"/>
</dbReference>
<dbReference type="InterPro" id="IPR014790">
    <property type="entry name" value="MutL_C"/>
</dbReference>
<dbReference type="AlphaFoldDB" id="L2GN66"/>
<dbReference type="GO" id="GO:0140664">
    <property type="term" value="F:ATP-dependent DNA damage sensor activity"/>
    <property type="evidence" value="ECO:0007669"/>
    <property type="project" value="InterPro"/>
</dbReference>
<dbReference type="Gene3D" id="3.30.1370.100">
    <property type="entry name" value="MutL, C-terminal domain, regulatory subdomain"/>
    <property type="match status" value="1"/>
</dbReference>
<dbReference type="Gene3D" id="3.30.1540.20">
    <property type="entry name" value="MutL, C-terminal domain, dimerisation subdomain"/>
    <property type="match status" value="1"/>
</dbReference>